<dbReference type="InterPro" id="IPR037523">
    <property type="entry name" value="VOC_core"/>
</dbReference>
<dbReference type="CDD" id="cd07247">
    <property type="entry name" value="SgaA_N_like"/>
    <property type="match status" value="2"/>
</dbReference>
<dbReference type="Gene3D" id="3.10.180.10">
    <property type="entry name" value="2,3-Dihydroxybiphenyl 1,2-Dioxygenase, domain 1"/>
    <property type="match status" value="2"/>
</dbReference>
<dbReference type="PANTHER" id="PTHR33993:SF14">
    <property type="entry name" value="GB|AAF24581.1"/>
    <property type="match status" value="1"/>
</dbReference>
<reference evidence="2 3" key="1">
    <citation type="journal article" date="2019" name="Int. J. Syst. Evol. Microbiol.">
        <title>The Global Catalogue of Microorganisms (GCM) 10K type strain sequencing project: providing services to taxonomists for standard genome sequencing and annotation.</title>
        <authorList>
            <consortium name="The Broad Institute Genomics Platform"/>
            <consortium name="The Broad Institute Genome Sequencing Center for Infectious Disease"/>
            <person name="Wu L."/>
            <person name="Ma J."/>
        </authorList>
    </citation>
    <scope>NUCLEOTIDE SEQUENCE [LARGE SCALE GENOMIC DNA]</scope>
    <source>
        <strain evidence="2 3">JCM 13581</strain>
    </source>
</reference>
<dbReference type="Proteomes" id="UP001501303">
    <property type="component" value="Unassembled WGS sequence"/>
</dbReference>
<dbReference type="InterPro" id="IPR029068">
    <property type="entry name" value="Glyas_Bleomycin-R_OHBP_Dase"/>
</dbReference>
<dbReference type="PANTHER" id="PTHR33993">
    <property type="entry name" value="GLYOXALASE-RELATED"/>
    <property type="match status" value="1"/>
</dbReference>
<accession>A0ABN2PIX7</accession>
<feature type="domain" description="VOC" evidence="1">
    <location>
        <begin position="124"/>
        <end position="241"/>
    </location>
</feature>
<dbReference type="SUPFAM" id="SSF54593">
    <property type="entry name" value="Glyoxalase/Bleomycin resistance protein/Dihydroxybiphenyl dioxygenase"/>
    <property type="match status" value="2"/>
</dbReference>
<proteinExistence type="predicted"/>
<evidence type="ECO:0000313" key="2">
    <source>
        <dbReference type="EMBL" id="GAA1923076.1"/>
    </source>
</evidence>
<dbReference type="PROSITE" id="PS51819">
    <property type="entry name" value="VOC"/>
    <property type="match status" value="1"/>
</dbReference>
<dbReference type="InterPro" id="IPR041581">
    <property type="entry name" value="Glyoxalase_6"/>
</dbReference>
<organism evidence="2 3">
    <name type="scientific">Streptomyces sodiiphilus</name>
    <dbReference type="NCBI Taxonomy" id="226217"/>
    <lineage>
        <taxon>Bacteria</taxon>
        <taxon>Bacillati</taxon>
        <taxon>Actinomycetota</taxon>
        <taxon>Actinomycetes</taxon>
        <taxon>Kitasatosporales</taxon>
        <taxon>Streptomycetaceae</taxon>
        <taxon>Streptomyces</taxon>
    </lineage>
</organism>
<evidence type="ECO:0000313" key="3">
    <source>
        <dbReference type="Proteomes" id="UP001501303"/>
    </source>
</evidence>
<sequence>MVHDLTASQRFYAALFDWRYEPGPQRRLGPYVQAERDGVPVAGLGEMASGMGQRLVSWLPYLATEDADATATLIRDCGGTVAVGPLDVEPSGRLVIAADPLGAVFGVWQAGTHLGVPFRNAPGAPVWAELVTMDAATVGKFYSMVFGYEWQPEPALPPESDYLTIQLAGRPIVGIEGVGDAVPHDRGPYWLTYFSVTDVDASAQRVTELGGALRHPPQDTPFGRVAQVSDPEGAPFALIRPLEATDRNG</sequence>
<keyword evidence="3" id="KW-1185">Reference proteome</keyword>
<dbReference type="InterPro" id="IPR052164">
    <property type="entry name" value="Anthracycline_SecMetBiosynth"/>
</dbReference>
<dbReference type="Pfam" id="PF18029">
    <property type="entry name" value="Glyoxalase_6"/>
    <property type="match status" value="1"/>
</dbReference>
<comment type="caution">
    <text evidence="2">The sequence shown here is derived from an EMBL/GenBank/DDBJ whole genome shotgun (WGS) entry which is preliminary data.</text>
</comment>
<evidence type="ECO:0000259" key="1">
    <source>
        <dbReference type="PROSITE" id="PS51819"/>
    </source>
</evidence>
<protein>
    <submittedName>
        <fullName evidence="2">VOC family protein</fullName>
    </submittedName>
</protein>
<gene>
    <name evidence="2" type="ORF">GCM10009716_34410</name>
</gene>
<name>A0ABN2PIX7_9ACTN</name>
<dbReference type="EMBL" id="BAAAMJ010000033">
    <property type="protein sequence ID" value="GAA1923076.1"/>
    <property type="molecule type" value="Genomic_DNA"/>
</dbReference>